<keyword evidence="3 15" id="KW-0436">Ligase</keyword>
<dbReference type="PANTHER" id="PTHR45674">
    <property type="entry name" value="DNA LIGASE 1/3 FAMILY MEMBER"/>
    <property type="match status" value="1"/>
</dbReference>
<evidence type="ECO:0000256" key="6">
    <source>
        <dbReference type="ARBA" id="ARBA00022741"/>
    </source>
</evidence>
<gene>
    <name evidence="19" type="ORF">J4Q44_G00191780</name>
</gene>
<evidence type="ECO:0000313" key="19">
    <source>
        <dbReference type="EMBL" id="KAK6311123.1"/>
    </source>
</evidence>
<dbReference type="GO" id="GO:0005524">
    <property type="term" value="F:ATP binding"/>
    <property type="evidence" value="ECO:0007669"/>
    <property type="project" value="UniProtKB-KW"/>
</dbReference>
<feature type="compositionally biased region" description="Basic and acidic residues" evidence="17">
    <location>
        <begin position="277"/>
        <end position="290"/>
    </location>
</feature>
<dbReference type="FunFam" id="2.40.50.140:FF:000062">
    <property type="entry name" value="DNA ligase"/>
    <property type="match status" value="1"/>
</dbReference>
<dbReference type="InterPro" id="IPR016059">
    <property type="entry name" value="DNA_ligase_ATP-dep_CS"/>
</dbReference>
<dbReference type="InterPro" id="IPR012310">
    <property type="entry name" value="DNA_ligase_ATP-dep_cent"/>
</dbReference>
<dbReference type="NCBIfam" id="TIGR00574">
    <property type="entry name" value="dnl1"/>
    <property type="match status" value="1"/>
</dbReference>
<feature type="compositionally biased region" description="Basic and acidic residues" evidence="17">
    <location>
        <begin position="161"/>
        <end position="170"/>
    </location>
</feature>
<evidence type="ECO:0000256" key="15">
    <source>
        <dbReference type="RuleBase" id="RU000617"/>
    </source>
</evidence>
<comment type="function">
    <text evidence="14">DNA ligase that seals nicks in double-stranded during DNA repair. Also involved in DNA replication and DNA recombination.</text>
</comment>
<comment type="subcellular location">
    <subcellularLocation>
        <location evidence="1">Nucleus</location>
    </subcellularLocation>
</comment>
<feature type="domain" description="ATP-dependent DNA ligase family profile" evidence="18">
    <location>
        <begin position="813"/>
        <end position="949"/>
    </location>
</feature>
<feature type="region of interest" description="Disordered" evidence="17">
    <location>
        <begin position="1"/>
        <end position="437"/>
    </location>
</feature>
<evidence type="ECO:0000313" key="20">
    <source>
        <dbReference type="Proteomes" id="UP001356427"/>
    </source>
</evidence>
<dbReference type="GO" id="GO:1903461">
    <property type="term" value="P:Okazaki fragment processing involved in mitotic DNA replication"/>
    <property type="evidence" value="ECO:0007669"/>
    <property type="project" value="TreeGrafter"/>
</dbReference>
<feature type="compositionally biased region" description="Polar residues" evidence="17">
    <location>
        <begin position="1"/>
        <end position="10"/>
    </location>
</feature>
<protein>
    <recommendedName>
        <fullName evidence="15">DNA ligase</fullName>
        <ecNumber evidence="15">6.5.1.1</ecNumber>
    </recommendedName>
</protein>
<comment type="catalytic activity">
    <reaction evidence="13 15">
        <text>ATP + (deoxyribonucleotide)n-3'-hydroxyl + 5'-phospho-(deoxyribonucleotide)m = (deoxyribonucleotide)n+m + AMP + diphosphate.</text>
        <dbReference type="EC" id="6.5.1.1"/>
    </reaction>
</comment>
<dbReference type="SUPFAM" id="SSF56091">
    <property type="entry name" value="DNA ligase/mRNA capping enzyme, catalytic domain"/>
    <property type="match status" value="1"/>
</dbReference>
<evidence type="ECO:0000256" key="1">
    <source>
        <dbReference type="ARBA" id="ARBA00004123"/>
    </source>
</evidence>
<evidence type="ECO:0000256" key="12">
    <source>
        <dbReference type="ARBA" id="ARBA00023306"/>
    </source>
</evidence>
<evidence type="ECO:0000256" key="9">
    <source>
        <dbReference type="ARBA" id="ARBA00023172"/>
    </source>
</evidence>
<feature type="compositionally biased region" description="Low complexity" evidence="17">
    <location>
        <begin position="121"/>
        <end position="148"/>
    </location>
</feature>
<feature type="compositionally biased region" description="Basic and acidic residues" evidence="17">
    <location>
        <begin position="223"/>
        <end position="270"/>
    </location>
</feature>
<dbReference type="Gene3D" id="3.30.1490.70">
    <property type="match status" value="1"/>
</dbReference>
<keyword evidence="10 15" id="KW-0234">DNA repair</keyword>
<dbReference type="Gene3D" id="3.30.470.30">
    <property type="entry name" value="DNA ligase/mRNA capping enzyme"/>
    <property type="match status" value="1"/>
</dbReference>
<accession>A0AAN8LHZ1</accession>
<dbReference type="InterPro" id="IPR012308">
    <property type="entry name" value="DNA_ligase_ATP-dep_N"/>
</dbReference>
<evidence type="ECO:0000256" key="2">
    <source>
        <dbReference type="ARBA" id="ARBA00007572"/>
    </source>
</evidence>
<evidence type="ECO:0000256" key="13">
    <source>
        <dbReference type="ARBA" id="ARBA00034003"/>
    </source>
</evidence>
<reference evidence="19 20" key="1">
    <citation type="submission" date="2021-04" db="EMBL/GenBank/DDBJ databases">
        <authorList>
            <person name="De Guttry C."/>
            <person name="Zahm M."/>
            <person name="Klopp C."/>
            <person name="Cabau C."/>
            <person name="Louis A."/>
            <person name="Berthelot C."/>
            <person name="Parey E."/>
            <person name="Roest Crollius H."/>
            <person name="Montfort J."/>
            <person name="Robinson-Rechavi M."/>
            <person name="Bucao C."/>
            <person name="Bouchez O."/>
            <person name="Gislard M."/>
            <person name="Lluch J."/>
            <person name="Milhes M."/>
            <person name="Lampietro C."/>
            <person name="Lopez Roques C."/>
            <person name="Donnadieu C."/>
            <person name="Braasch I."/>
            <person name="Desvignes T."/>
            <person name="Postlethwait J."/>
            <person name="Bobe J."/>
            <person name="Wedekind C."/>
            <person name="Guiguen Y."/>
        </authorList>
    </citation>
    <scope>NUCLEOTIDE SEQUENCE [LARGE SCALE GENOMIC DNA]</scope>
    <source>
        <strain evidence="19">Cs_M1</strain>
        <tissue evidence="19">Blood</tissue>
    </source>
</reference>
<dbReference type="Pfam" id="PF04679">
    <property type="entry name" value="DNA_ligase_A_C"/>
    <property type="match status" value="1"/>
</dbReference>
<evidence type="ECO:0000256" key="3">
    <source>
        <dbReference type="ARBA" id="ARBA00022598"/>
    </source>
</evidence>
<feature type="compositionally biased region" description="Basic and acidic residues" evidence="17">
    <location>
        <begin position="84"/>
        <end position="104"/>
    </location>
</feature>
<dbReference type="GO" id="GO:0051301">
    <property type="term" value="P:cell division"/>
    <property type="evidence" value="ECO:0007669"/>
    <property type="project" value="UniProtKB-KW"/>
</dbReference>
<dbReference type="Gene3D" id="2.40.50.140">
    <property type="entry name" value="Nucleic acid-binding proteins"/>
    <property type="match status" value="1"/>
</dbReference>
<dbReference type="Pfam" id="PF04675">
    <property type="entry name" value="DNA_ligase_A_N"/>
    <property type="match status" value="1"/>
</dbReference>
<dbReference type="GO" id="GO:0005634">
    <property type="term" value="C:nucleus"/>
    <property type="evidence" value="ECO:0007669"/>
    <property type="project" value="UniProtKB-SubCell"/>
</dbReference>
<comment type="similarity">
    <text evidence="2 16">Belongs to the ATP-dependent DNA ligase family.</text>
</comment>
<dbReference type="PANTHER" id="PTHR45674:SF4">
    <property type="entry name" value="DNA LIGASE 1"/>
    <property type="match status" value="1"/>
</dbReference>
<evidence type="ECO:0000256" key="7">
    <source>
        <dbReference type="ARBA" id="ARBA00022763"/>
    </source>
</evidence>
<evidence type="ECO:0000256" key="17">
    <source>
        <dbReference type="SAM" id="MobiDB-lite"/>
    </source>
</evidence>
<keyword evidence="11" id="KW-0539">Nucleus</keyword>
<feature type="compositionally biased region" description="Acidic residues" evidence="17">
    <location>
        <begin position="197"/>
        <end position="207"/>
    </location>
</feature>
<keyword evidence="8 15" id="KW-0067">ATP-binding</keyword>
<evidence type="ECO:0000256" key="10">
    <source>
        <dbReference type="ARBA" id="ARBA00023204"/>
    </source>
</evidence>
<dbReference type="PROSITE" id="PS50160">
    <property type="entry name" value="DNA_LIGASE_A3"/>
    <property type="match status" value="1"/>
</dbReference>
<dbReference type="GO" id="GO:0005739">
    <property type="term" value="C:mitochondrion"/>
    <property type="evidence" value="ECO:0007669"/>
    <property type="project" value="TreeGrafter"/>
</dbReference>
<dbReference type="EC" id="6.5.1.1" evidence="15"/>
<dbReference type="FunFam" id="1.10.3260.10:FF:000001">
    <property type="entry name" value="DNA ligase"/>
    <property type="match status" value="1"/>
</dbReference>
<name>A0AAN8LHZ1_9TELE</name>
<evidence type="ECO:0000256" key="8">
    <source>
        <dbReference type="ARBA" id="ARBA00022840"/>
    </source>
</evidence>
<evidence type="ECO:0000256" key="14">
    <source>
        <dbReference type="ARBA" id="ARBA00058910"/>
    </source>
</evidence>
<dbReference type="GO" id="GO:0006281">
    <property type="term" value="P:DNA repair"/>
    <property type="evidence" value="ECO:0007669"/>
    <property type="project" value="UniProtKB-KW"/>
</dbReference>
<dbReference type="CDD" id="cd07900">
    <property type="entry name" value="Adenylation_DNA_ligase_I_Euk"/>
    <property type="match status" value="1"/>
</dbReference>
<dbReference type="PROSITE" id="PS00333">
    <property type="entry name" value="DNA_LIGASE_A2"/>
    <property type="match status" value="1"/>
</dbReference>
<keyword evidence="7 15" id="KW-0227">DNA damage</keyword>
<evidence type="ECO:0000259" key="18">
    <source>
        <dbReference type="PROSITE" id="PS50160"/>
    </source>
</evidence>
<feature type="compositionally biased region" description="Basic and acidic residues" evidence="17">
    <location>
        <begin position="297"/>
        <end position="331"/>
    </location>
</feature>
<dbReference type="AlphaFoldDB" id="A0AAN8LHZ1"/>
<comment type="caution">
    <text evidence="19">The sequence shown here is derived from an EMBL/GenBank/DDBJ whole genome shotgun (WGS) entry which is preliminary data.</text>
</comment>
<dbReference type="EMBL" id="JAGTTL010000016">
    <property type="protein sequence ID" value="KAK6311123.1"/>
    <property type="molecule type" value="Genomic_DNA"/>
</dbReference>
<dbReference type="GO" id="GO:0003910">
    <property type="term" value="F:DNA ligase (ATP) activity"/>
    <property type="evidence" value="ECO:0007669"/>
    <property type="project" value="UniProtKB-EC"/>
</dbReference>
<dbReference type="InterPro" id="IPR012309">
    <property type="entry name" value="DNA_ligase_ATP-dep_C"/>
</dbReference>
<dbReference type="GO" id="GO:0003677">
    <property type="term" value="F:DNA binding"/>
    <property type="evidence" value="ECO:0007669"/>
    <property type="project" value="InterPro"/>
</dbReference>
<keyword evidence="4" id="KW-0132">Cell division</keyword>
<dbReference type="PROSITE" id="PS00697">
    <property type="entry name" value="DNA_LIGASE_A1"/>
    <property type="match status" value="1"/>
</dbReference>
<feature type="compositionally biased region" description="Basic and acidic residues" evidence="17">
    <location>
        <begin position="179"/>
        <end position="191"/>
    </location>
</feature>
<dbReference type="GO" id="GO:0071897">
    <property type="term" value="P:DNA biosynthetic process"/>
    <property type="evidence" value="ECO:0007669"/>
    <property type="project" value="InterPro"/>
</dbReference>
<proteinExistence type="inferred from homology"/>
<dbReference type="InterPro" id="IPR012340">
    <property type="entry name" value="NA-bd_OB-fold"/>
</dbReference>
<dbReference type="SUPFAM" id="SSF50249">
    <property type="entry name" value="Nucleic acid-binding proteins"/>
    <property type="match status" value="1"/>
</dbReference>
<organism evidence="19 20">
    <name type="scientific">Coregonus suidteri</name>
    <dbReference type="NCBI Taxonomy" id="861788"/>
    <lineage>
        <taxon>Eukaryota</taxon>
        <taxon>Metazoa</taxon>
        <taxon>Chordata</taxon>
        <taxon>Craniata</taxon>
        <taxon>Vertebrata</taxon>
        <taxon>Euteleostomi</taxon>
        <taxon>Actinopterygii</taxon>
        <taxon>Neopterygii</taxon>
        <taxon>Teleostei</taxon>
        <taxon>Protacanthopterygii</taxon>
        <taxon>Salmoniformes</taxon>
        <taxon>Salmonidae</taxon>
        <taxon>Coregoninae</taxon>
        <taxon>Coregonus</taxon>
    </lineage>
</organism>
<dbReference type="GO" id="GO:0006310">
    <property type="term" value="P:DNA recombination"/>
    <property type="evidence" value="ECO:0007669"/>
    <property type="project" value="UniProtKB-KW"/>
</dbReference>
<dbReference type="InterPro" id="IPR000977">
    <property type="entry name" value="DNA_ligase_ATP-dep"/>
</dbReference>
<feature type="compositionally biased region" description="Basic and acidic residues" evidence="17">
    <location>
        <begin position="13"/>
        <end position="47"/>
    </location>
</feature>
<dbReference type="Gene3D" id="1.10.3260.10">
    <property type="entry name" value="DNA ligase, ATP-dependent, N-terminal domain"/>
    <property type="match status" value="1"/>
</dbReference>
<dbReference type="SUPFAM" id="SSF117018">
    <property type="entry name" value="ATP-dependent DNA ligase DNA-binding domain"/>
    <property type="match status" value="1"/>
</dbReference>
<keyword evidence="9 15" id="KW-0233">DNA recombination</keyword>
<evidence type="ECO:0000256" key="5">
    <source>
        <dbReference type="ARBA" id="ARBA00022705"/>
    </source>
</evidence>
<dbReference type="CDD" id="cd07969">
    <property type="entry name" value="OBF_DNA_ligase_I"/>
    <property type="match status" value="1"/>
</dbReference>
<keyword evidence="6 15" id="KW-0547">Nucleotide-binding</keyword>
<dbReference type="InterPro" id="IPR036599">
    <property type="entry name" value="DNA_ligase_N_sf"/>
</dbReference>
<keyword evidence="12" id="KW-0131">Cell cycle</keyword>
<dbReference type="Pfam" id="PF01068">
    <property type="entry name" value="DNA_ligase_A_M"/>
    <property type="match status" value="1"/>
</dbReference>
<sequence length="1081" mass="121136">MQRSISSFFQPKTGKEKESEKSDGPVKEKPVKEKPVKEKPVKEKPEPVKGPLKVQNGVHNEPDSPVKKFTKRSRQILDSDDDEAPARIEQEQGDKTVQPKDEVYKAVTTPLSPAAPPPLLLQPLHRPSTTSATTGTPDTPTSISPSGIPKRRTARKQFPKRKLDSRSGSDKEEEEVKEEPEQQNKRAKVEETQGSTENEEEAMEVGGEENSVDKPEVVQNNPEQKEIDEEKTKDGEKEKALDVKETEEEGKSPKSEEAKERSPKGQEAKGKSPKGQNAKERSPKGQEAKGKSPKGQNAKERSPKGQKAVKEEKESPKNERKAVKEEKEMKVSESPQAKKAPTISSFFAPRKAAVKMERPEEKSEGDRKEKSEGDRKEKSEGDRKEESEGDRKEESEGDRKKSGENIKEGAKVARTTDDVKEKGEKTDQAQYDPSRPNYHPVDHACWGRGQRVPYLAVARTFEKIEEDSGRLRNIETLSNLLRSVIVLSPEDLLCCVYLCLNQLGPAYKGLELGVGETVLMKAVAQATGRQLDKIKAEAAEKGDLGLVAESSRNNQRIMFQPANLIAGGVFNKLKDIGNMSGNSAMNKKIDIIKGLFVACRFSEARYIVRSLAGKLRIGLAEQSVLAALSQAVCLTPPGQDFPPAVIDAGKGMSAEKQKAWIEEKSLILKQTYCEMPNYDVIIPVILKEGIDELPNHCKLTPGVPLRPMLAHPTKGVGEVMKRFDEAAFTCEYKYDGERAQIHILENGEVRIFSRNQEDNTTKYPDIISRIPTVKKQSVVSCVLDSEAVAWDREKQQIQPFQVLTTRKRKDVDAADIKVQVCVYAFDLLYLNGESLVKQPLSRRRALLRESFQEKEGEFVFARAIDSDNTDAIAEFLEQSVRDSCEGLMVKTLEKDATYEIAKRSHNWLKLKKDYLDGVGDTMDLCVIGAYLGKGKRTGTYGGFLLACYDEDNEEFQSVCKIGTGFKDEDLEQHYKFLKEHILPKPRPYYRVDQSTEPDVWLDAVQVWEVKCADLSLSPIYKAGMGLCDPEKGISLRFPRFLRIREDKKPEEATSGGQIADLYRKQQVVQNQGDKADLEDYY</sequence>
<dbReference type="Proteomes" id="UP001356427">
    <property type="component" value="Unassembled WGS sequence"/>
</dbReference>
<evidence type="ECO:0000256" key="11">
    <source>
        <dbReference type="ARBA" id="ARBA00023242"/>
    </source>
</evidence>
<dbReference type="InterPro" id="IPR050191">
    <property type="entry name" value="ATP-dep_DNA_ligase"/>
</dbReference>
<feature type="compositionally biased region" description="Basic and acidic residues" evidence="17">
    <location>
        <begin position="354"/>
        <end position="427"/>
    </location>
</feature>
<keyword evidence="20" id="KW-1185">Reference proteome</keyword>
<dbReference type="FunFam" id="3.30.470.30:FF:000016">
    <property type="entry name" value="DNA ligase"/>
    <property type="match status" value="1"/>
</dbReference>
<feature type="compositionally biased region" description="Basic residues" evidence="17">
    <location>
        <begin position="149"/>
        <end position="160"/>
    </location>
</feature>
<evidence type="ECO:0000256" key="4">
    <source>
        <dbReference type="ARBA" id="ARBA00022618"/>
    </source>
</evidence>
<keyword evidence="5" id="KW-0235">DNA replication</keyword>
<evidence type="ECO:0000256" key="16">
    <source>
        <dbReference type="RuleBase" id="RU004196"/>
    </source>
</evidence>